<dbReference type="GO" id="GO:0008270">
    <property type="term" value="F:zinc ion binding"/>
    <property type="evidence" value="ECO:0007669"/>
    <property type="project" value="UniProtKB-KW"/>
</dbReference>
<accession>A0AAV8V5I2</accession>
<keyword evidence="4" id="KW-0862">Zinc</keyword>
<dbReference type="GO" id="GO:0005634">
    <property type="term" value="C:nucleus"/>
    <property type="evidence" value="ECO:0007669"/>
    <property type="project" value="UniProtKB-SubCell"/>
</dbReference>
<dbReference type="InterPro" id="IPR052035">
    <property type="entry name" value="ZnF_BED_domain_contain"/>
</dbReference>
<comment type="caution">
    <text evidence="7">The sequence shown here is derived from an EMBL/GenBank/DDBJ whole genome shotgun (WGS) entry which is preliminary data.</text>
</comment>
<dbReference type="PANTHER" id="PTHR46481">
    <property type="entry name" value="ZINC FINGER BED DOMAIN-CONTAINING PROTEIN 4"/>
    <property type="match status" value="1"/>
</dbReference>
<keyword evidence="2" id="KW-0479">Metal-binding</keyword>
<reference evidence="7 8" key="1">
    <citation type="journal article" date="2023" name="Insect Mol. Biol.">
        <title>Genome sequencing provides insights into the evolution of gene families encoding plant cell wall-degrading enzymes in longhorned beetles.</title>
        <authorList>
            <person name="Shin N.R."/>
            <person name="Okamura Y."/>
            <person name="Kirsch R."/>
            <person name="Pauchet Y."/>
        </authorList>
    </citation>
    <scope>NUCLEOTIDE SEQUENCE [LARGE SCALE GENOMIC DNA]</scope>
    <source>
        <strain evidence="7">EAD_L_NR</strain>
    </source>
</reference>
<dbReference type="Proteomes" id="UP001159042">
    <property type="component" value="Unassembled WGS sequence"/>
</dbReference>
<dbReference type="PANTHER" id="PTHR46481:SF10">
    <property type="entry name" value="ZINC FINGER BED DOMAIN-CONTAINING PROTEIN 39"/>
    <property type="match status" value="1"/>
</dbReference>
<keyword evidence="8" id="KW-1185">Reference proteome</keyword>
<evidence type="ECO:0000256" key="4">
    <source>
        <dbReference type="ARBA" id="ARBA00022833"/>
    </source>
</evidence>
<comment type="subcellular location">
    <subcellularLocation>
        <location evidence="1">Nucleus</location>
    </subcellularLocation>
</comment>
<keyword evidence="3" id="KW-0863">Zinc-finger</keyword>
<evidence type="ECO:0000256" key="1">
    <source>
        <dbReference type="ARBA" id="ARBA00004123"/>
    </source>
</evidence>
<proteinExistence type="predicted"/>
<dbReference type="InterPro" id="IPR012337">
    <property type="entry name" value="RNaseH-like_sf"/>
</dbReference>
<dbReference type="EMBL" id="JANEYG010000575">
    <property type="protein sequence ID" value="KAJ8909434.1"/>
    <property type="molecule type" value="Genomic_DNA"/>
</dbReference>
<evidence type="ECO:0000256" key="3">
    <source>
        <dbReference type="ARBA" id="ARBA00022771"/>
    </source>
</evidence>
<evidence type="ECO:0008006" key="9">
    <source>
        <dbReference type="Google" id="ProtNLM"/>
    </source>
</evidence>
<keyword evidence="5" id="KW-0539">Nucleus</keyword>
<dbReference type="AlphaFoldDB" id="A0AAV8V5I2"/>
<feature type="compositionally biased region" description="Polar residues" evidence="6">
    <location>
        <begin position="36"/>
        <end position="56"/>
    </location>
</feature>
<organism evidence="7 8">
    <name type="scientific">Exocentrus adspersus</name>
    <dbReference type="NCBI Taxonomy" id="1586481"/>
    <lineage>
        <taxon>Eukaryota</taxon>
        <taxon>Metazoa</taxon>
        <taxon>Ecdysozoa</taxon>
        <taxon>Arthropoda</taxon>
        <taxon>Hexapoda</taxon>
        <taxon>Insecta</taxon>
        <taxon>Pterygota</taxon>
        <taxon>Neoptera</taxon>
        <taxon>Endopterygota</taxon>
        <taxon>Coleoptera</taxon>
        <taxon>Polyphaga</taxon>
        <taxon>Cucujiformia</taxon>
        <taxon>Chrysomeloidea</taxon>
        <taxon>Cerambycidae</taxon>
        <taxon>Lamiinae</taxon>
        <taxon>Acanthocinini</taxon>
        <taxon>Exocentrus</taxon>
    </lineage>
</organism>
<name>A0AAV8V5I2_9CUCU</name>
<evidence type="ECO:0000256" key="2">
    <source>
        <dbReference type="ARBA" id="ARBA00022723"/>
    </source>
</evidence>
<dbReference type="SUPFAM" id="SSF140996">
    <property type="entry name" value="Hermes dimerisation domain"/>
    <property type="match status" value="1"/>
</dbReference>
<dbReference type="SUPFAM" id="SSF53098">
    <property type="entry name" value="Ribonuclease H-like"/>
    <property type="match status" value="1"/>
</dbReference>
<evidence type="ECO:0000313" key="8">
    <source>
        <dbReference type="Proteomes" id="UP001159042"/>
    </source>
</evidence>
<sequence length="357" mass="40867">MERKHPLVKLNDDRVSVVENTQEIEIISTELMVSSKDPQVSSDLSQPSTSNSPTSAETERPKIRQTTVNTFLKRKMGVTYRKAIDEGLLLLFTHDYQPFSIVEDYGFKKFVSLLNPSYEIPSRKSITRSLLPAAYEQVYNYTKNILDDMQSVCLTTDCWTSQNSESFLAVTAQFLTKNFKLKTLLLECVSFPESHTSSNLATELKRIITEWNMNKQPKKLITVIMWNSTYLMIQKFVELEEPIRTTMTIINKELPIISVEEWKFLKEIVEILKPLETLTGIMSGEKYVTASSVIILTDGLADVYEKFKMRSDFNDLSVSVVREICEGIKNRLGDLENSLSLITTTFLDPRFKNVGFS</sequence>
<evidence type="ECO:0000256" key="6">
    <source>
        <dbReference type="SAM" id="MobiDB-lite"/>
    </source>
</evidence>
<evidence type="ECO:0000313" key="7">
    <source>
        <dbReference type="EMBL" id="KAJ8909434.1"/>
    </source>
</evidence>
<gene>
    <name evidence="7" type="ORF">NQ315_015346</name>
</gene>
<protein>
    <recommendedName>
        <fullName evidence="9">Zinc finger BED domain-containing protein 1-like</fullName>
    </recommendedName>
</protein>
<feature type="region of interest" description="Disordered" evidence="6">
    <location>
        <begin position="35"/>
        <end position="62"/>
    </location>
</feature>
<evidence type="ECO:0000256" key="5">
    <source>
        <dbReference type="ARBA" id="ARBA00023242"/>
    </source>
</evidence>